<sequence>MQLKIFLFKLLFLIFFSFSFNNFAFGFFFNNRYDSNFFIDKKYTKDFIFFKKNECFSFLKYKKNFFLNKKIIIGNNHFIGFFQKNRFKIFYIVKSKDTMYSIAKNSGYNYHELSKFNSIKKPYKIIIGQKIWMGDFLIDKNNNDCSILNLEKNSIKQHNSCEVVFKNLLNIEKFLKDNIKTKKICFFCIKKIKKNNNSLKLKFFNFSNNWSWPVKNKNTKYFYIDKLGNKRIEIIGFKGQPVFSTAAGEVVFVTNLFKKYGLLIIIKHDQNYLSIYAFNNSVLVKEKDRVYKNQQIATMGLSSDTNLARLYFEIRYLGESINPLSILPKINTNI</sequence>
<dbReference type="Gene3D" id="3.10.350.10">
    <property type="entry name" value="LysM domain"/>
    <property type="match status" value="1"/>
</dbReference>
<dbReference type="InterPro" id="IPR011055">
    <property type="entry name" value="Dup_hybrid_motif"/>
</dbReference>
<evidence type="ECO:0000256" key="1">
    <source>
        <dbReference type="ARBA" id="ARBA00038420"/>
    </source>
</evidence>
<dbReference type="Pfam" id="PF01476">
    <property type="entry name" value="LysM"/>
    <property type="match status" value="1"/>
</dbReference>
<dbReference type="Gene3D" id="2.70.70.10">
    <property type="entry name" value="Glucose Permease (Domain IIA)"/>
    <property type="match status" value="1"/>
</dbReference>
<dbReference type="OrthoDB" id="9795421at2"/>
<dbReference type="CDD" id="cd12797">
    <property type="entry name" value="M23_peptidase"/>
    <property type="match status" value="1"/>
</dbReference>
<dbReference type="InterPro" id="IPR036779">
    <property type="entry name" value="LysM_dom_sf"/>
</dbReference>
<organism evidence="3 4">
    <name type="scientific">Buchnera aphidicola subsp. Acyrthosiphon pisum (strain 5A)</name>
    <dbReference type="NCBI Taxonomy" id="563178"/>
    <lineage>
        <taxon>Bacteria</taxon>
        <taxon>Pseudomonadati</taxon>
        <taxon>Pseudomonadota</taxon>
        <taxon>Gammaproteobacteria</taxon>
        <taxon>Enterobacterales</taxon>
        <taxon>Erwiniaceae</taxon>
        <taxon>Buchnera</taxon>
    </lineage>
</organism>
<evidence type="ECO:0000259" key="2">
    <source>
        <dbReference type="PROSITE" id="PS51782"/>
    </source>
</evidence>
<dbReference type="AlphaFoldDB" id="A0A7U3YAE6"/>
<feature type="domain" description="LysM" evidence="2">
    <location>
        <begin position="89"/>
        <end position="133"/>
    </location>
</feature>
<name>A0A7U3YAE6_BUCA5</name>
<dbReference type="SUPFAM" id="SSF51261">
    <property type="entry name" value="Duplicated hybrid motif"/>
    <property type="match status" value="1"/>
</dbReference>
<dbReference type="PANTHER" id="PTHR21666:SF263">
    <property type="entry name" value="MUREIN HYDROLASE ACTIVATOR NLPD"/>
    <property type="match status" value="1"/>
</dbReference>
<comment type="similarity">
    <text evidence="1">Belongs to the E.coli NlpD/Haemophilus LppB family.</text>
</comment>
<dbReference type="EMBL" id="CP001161">
    <property type="protein sequence ID" value="ACL30767.1"/>
    <property type="molecule type" value="Genomic_DNA"/>
</dbReference>
<dbReference type="Pfam" id="PF01551">
    <property type="entry name" value="Peptidase_M23"/>
    <property type="match status" value="1"/>
</dbReference>
<dbReference type="InterPro" id="IPR050570">
    <property type="entry name" value="Cell_wall_metabolism_enzyme"/>
</dbReference>
<dbReference type="InterPro" id="IPR018392">
    <property type="entry name" value="LysM"/>
</dbReference>
<dbReference type="RefSeq" id="WP_009874371.1">
    <property type="nucleotide sequence ID" value="NC_011833.1"/>
</dbReference>
<reference evidence="3 4" key="1">
    <citation type="journal article" date="2009" name="Science">
        <title>The dynamics and time scale of ongoing genomic erosion in symbiotic bacteria.</title>
        <authorList>
            <person name="Moran N.A."/>
            <person name="McLaughlin H.J."/>
            <person name="Sorek R."/>
        </authorList>
    </citation>
    <scope>NUCLEOTIDE SEQUENCE [LARGE SCALE GENOMIC DNA]</scope>
    <source>
        <strain evidence="3 4">5A</strain>
    </source>
</reference>
<dbReference type="SMR" id="A0A7U3YAE6"/>
<evidence type="ECO:0000313" key="3">
    <source>
        <dbReference type="EMBL" id="ACL30767.1"/>
    </source>
</evidence>
<protein>
    <submittedName>
        <fullName evidence="3">Lipoprotein NlpD</fullName>
    </submittedName>
</protein>
<dbReference type="GO" id="GO:0009279">
    <property type="term" value="C:cell outer membrane"/>
    <property type="evidence" value="ECO:0007669"/>
    <property type="project" value="TreeGrafter"/>
</dbReference>
<dbReference type="SMART" id="SM00257">
    <property type="entry name" value="LysM"/>
    <property type="match status" value="1"/>
</dbReference>
<dbReference type="Proteomes" id="UP000006904">
    <property type="component" value="Chromosome"/>
</dbReference>
<gene>
    <name evidence="3" type="primary">nlpD</name>
    <name evidence="3" type="ordered locus">BUAP5A_411</name>
</gene>
<dbReference type="KEGG" id="bap:BUAP5A_411"/>
<dbReference type="PROSITE" id="PS51782">
    <property type="entry name" value="LYSM"/>
    <property type="match status" value="1"/>
</dbReference>
<dbReference type="GO" id="GO:0032153">
    <property type="term" value="C:cell division site"/>
    <property type="evidence" value="ECO:0007669"/>
    <property type="project" value="TreeGrafter"/>
</dbReference>
<dbReference type="GO" id="GO:0004222">
    <property type="term" value="F:metalloendopeptidase activity"/>
    <property type="evidence" value="ECO:0007669"/>
    <property type="project" value="TreeGrafter"/>
</dbReference>
<keyword evidence="3" id="KW-0449">Lipoprotein</keyword>
<proteinExistence type="inferred from homology"/>
<dbReference type="PANTHER" id="PTHR21666">
    <property type="entry name" value="PEPTIDASE-RELATED"/>
    <property type="match status" value="1"/>
</dbReference>
<dbReference type="CDD" id="cd00118">
    <property type="entry name" value="LysM"/>
    <property type="match status" value="1"/>
</dbReference>
<dbReference type="InterPro" id="IPR016047">
    <property type="entry name" value="M23ase_b-sheet_dom"/>
</dbReference>
<accession>A0A7U3YAE6</accession>
<evidence type="ECO:0000313" key="4">
    <source>
        <dbReference type="Proteomes" id="UP000006904"/>
    </source>
</evidence>